<evidence type="ECO:0008006" key="2">
    <source>
        <dbReference type="Google" id="ProtNLM"/>
    </source>
</evidence>
<evidence type="ECO:0000313" key="1">
    <source>
        <dbReference type="EMBL" id="VYT33302.1"/>
    </source>
</evidence>
<reference evidence="1" key="1">
    <citation type="submission" date="2019-11" db="EMBL/GenBank/DDBJ databases">
        <authorList>
            <person name="Feng L."/>
        </authorList>
    </citation>
    <scope>NUCLEOTIDE SEQUENCE</scope>
    <source>
        <strain evidence="1">AcaccaeLFYP115</strain>
    </source>
</reference>
<gene>
    <name evidence="1" type="ORF">ACLFYP115_02766</name>
</gene>
<dbReference type="AlphaFoldDB" id="A0A6N2VX25"/>
<dbReference type="EMBL" id="CACRSQ010000007">
    <property type="protein sequence ID" value="VYT33302.1"/>
    <property type="molecule type" value="Genomic_DNA"/>
</dbReference>
<accession>A0A6N2VX25</accession>
<name>A0A6N2VX25_9FIRM</name>
<sequence length="182" mass="20396">MDTVIKILLAADILSGLFFLFSSGFKGKRFYWIKKEISGLILLAGGIVGFYAVYTENSVLLRIAFWSCVGLFSISLGVFDLIKIRICKTMVYGRFVESKISGTGRNRSVTPTFEYTYGGVVYKNESGENIPPEISKNYEAGKPYPVFICENEPYLYITDRNMIGKVIFEIILGIIVLGTAYL</sequence>
<proteinExistence type="predicted"/>
<organism evidence="1">
    <name type="scientific">Anaerostipes caccae</name>
    <dbReference type="NCBI Taxonomy" id="105841"/>
    <lineage>
        <taxon>Bacteria</taxon>
        <taxon>Bacillati</taxon>
        <taxon>Bacillota</taxon>
        <taxon>Clostridia</taxon>
        <taxon>Lachnospirales</taxon>
        <taxon>Lachnospiraceae</taxon>
        <taxon>Anaerostipes</taxon>
    </lineage>
</organism>
<protein>
    <recommendedName>
        <fullName evidence="2">DUF3592 domain-containing protein</fullName>
    </recommendedName>
</protein>
<dbReference type="RefSeq" id="WP_006568606.1">
    <property type="nucleotide sequence ID" value="NZ_BAABZP010000001.1"/>
</dbReference>